<dbReference type="NCBIfam" id="TIGR02001">
    <property type="entry name" value="gcw_chp"/>
    <property type="match status" value="1"/>
</dbReference>
<dbReference type="InterPro" id="IPR023614">
    <property type="entry name" value="Porin_dom_sf"/>
</dbReference>
<sequence>MKTLTTALLAAAATVAMGGAAFAQEDSALDLSFNVGAATDYVWRGVSQTDESPQISGGIDATIGGLVYAGTWLSNVDFGTGNDTDFELDVYAGIRPQLGPVSLDFGILYYGYINAPTGSDQDFIEFKAAGSVPAGPATIGAAVYYSDDFFGGTGKATYVELNGSSPIGEKFSVSGALGYQDVDYDGDYTTWNLGVGYALTDYLGVDLRYHDTSEHDFGDLYESRVVLGLKAAF</sequence>
<dbReference type="EMBL" id="JACIDK010000003">
    <property type="protein sequence ID" value="MBB3892088.1"/>
    <property type="molecule type" value="Genomic_DNA"/>
</dbReference>
<proteinExistence type="predicted"/>
<protein>
    <submittedName>
        <fullName evidence="2">Uncharacterized protein (TIGR02001 family)</fullName>
    </submittedName>
</protein>
<comment type="caution">
    <text evidence="2">The sequence shown here is derived from an EMBL/GenBank/DDBJ whole genome shotgun (WGS) entry which is preliminary data.</text>
</comment>
<keyword evidence="3" id="KW-1185">Reference proteome</keyword>
<dbReference type="Gene3D" id="2.40.160.10">
    <property type="entry name" value="Porin"/>
    <property type="match status" value="1"/>
</dbReference>
<dbReference type="InterPro" id="IPR010239">
    <property type="entry name" value="CHP02001"/>
</dbReference>
<name>A0A840A115_9CAUL</name>
<dbReference type="RefSeq" id="WP_183773733.1">
    <property type="nucleotide sequence ID" value="NZ_JACIDK010000003.1"/>
</dbReference>
<dbReference type="SUPFAM" id="SSF56935">
    <property type="entry name" value="Porins"/>
    <property type="match status" value="1"/>
</dbReference>
<feature type="signal peptide" evidence="1">
    <location>
        <begin position="1"/>
        <end position="23"/>
    </location>
</feature>
<dbReference type="AlphaFoldDB" id="A0A840A115"/>
<dbReference type="Pfam" id="PF09694">
    <property type="entry name" value="Gcw_chp"/>
    <property type="match status" value="1"/>
</dbReference>
<organism evidence="2 3">
    <name type="scientific">Phenylobacterium haematophilum</name>
    <dbReference type="NCBI Taxonomy" id="98513"/>
    <lineage>
        <taxon>Bacteria</taxon>
        <taxon>Pseudomonadati</taxon>
        <taxon>Pseudomonadota</taxon>
        <taxon>Alphaproteobacteria</taxon>
        <taxon>Caulobacterales</taxon>
        <taxon>Caulobacteraceae</taxon>
        <taxon>Phenylobacterium</taxon>
    </lineage>
</organism>
<feature type="chain" id="PRO_5032302998" evidence="1">
    <location>
        <begin position="24"/>
        <end position="233"/>
    </location>
</feature>
<dbReference type="Proteomes" id="UP000530564">
    <property type="component" value="Unassembled WGS sequence"/>
</dbReference>
<evidence type="ECO:0000313" key="2">
    <source>
        <dbReference type="EMBL" id="MBB3892088.1"/>
    </source>
</evidence>
<reference evidence="2 3" key="1">
    <citation type="submission" date="2020-08" db="EMBL/GenBank/DDBJ databases">
        <title>Genomic Encyclopedia of Type Strains, Phase IV (KMG-IV): sequencing the most valuable type-strain genomes for metagenomic binning, comparative biology and taxonomic classification.</title>
        <authorList>
            <person name="Goeker M."/>
        </authorList>
    </citation>
    <scope>NUCLEOTIDE SEQUENCE [LARGE SCALE GENOMIC DNA]</scope>
    <source>
        <strain evidence="2 3">DSM 21793</strain>
    </source>
</reference>
<evidence type="ECO:0000256" key="1">
    <source>
        <dbReference type="SAM" id="SignalP"/>
    </source>
</evidence>
<evidence type="ECO:0000313" key="3">
    <source>
        <dbReference type="Proteomes" id="UP000530564"/>
    </source>
</evidence>
<gene>
    <name evidence="2" type="ORF">GGQ61_002816</name>
</gene>
<accession>A0A840A115</accession>
<keyword evidence="1" id="KW-0732">Signal</keyword>